<keyword evidence="1" id="KW-0732">Signal</keyword>
<protein>
    <submittedName>
        <fullName evidence="2">Uncharacterized protein</fullName>
    </submittedName>
</protein>
<reference evidence="2 3" key="1">
    <citation type="submission" date="2020-08" db="EMBL/GenBank/DDBJ databases">
        <title>Sphingobacterium sp. DN00404 isolated from aquaculture water.</title>
        <authorList>
            <person name="Zhang M."/>
        </authorList>
    </citation>
    <scope>NUCLEOTIDE SEQUENCE [LARGE SCALE GENOMIC DNA]</scope>
    <source>
        <strain evidence="2 3">KCTC 32294</strain>
    </source>
</reference>
<evidence type="ECO:0000313" key="3">
    <source>
        <dbReference type="Proteomes" id="UP000606494"/>
    </source>
</evidence>
<keyword evidence="3" id="KW-1185">Reference proteome</keyword>
<dbReference type="Proteomes" id="UP000606494">
    <property type="component" value="Unassembled WGS sequence"/>
</dbReference>
<evidence type="ECO:0000313" key="2">
    <source>
        <dbReference type="EMBL" id="MBD1427922.1"/>
    </source>
</evidence>
<organism evidence="2 3">
    <name type="scientific">Sphingobacterium arenae</name>
    <dbReference type="NCBI Taxonomy" id="1280598"/>
    <lineage>
        <taxon>Bacteria</taxon>
        <taxon>Pseudomonadati</taxon>
        <taxon>Bacteroidota</taxon>
        <taxon>Sphingobacteriia</taxon>
        <taxon>Sphingobacteriales</taxon>
        <taxon>Sphingobacteriaceae</taxon>
        <taxon>Sphingobacterium</taxon>
    </lineage>
</organism>
<sequence length="64" mass="7306">MTKCIFYLGIMLSSSACAQTGLPVDVTPQEALYPYADGWVSQQENDEFISFYLHPPTLKEFREK</sequence>
<dbReference type="RefSeq" id="WP_190311065.1">
    <property type="nucleotide sequence ID" value="NZ_JACNYK010000010.1"/>
</dbReference>
<accession>A0ABR7Y9E7</accession>
<evidence type="ECO:0000256" key="1">
    <source>
        <dbReference type="SAM" id="SignalP"/>
    </source>
</evidence>
<comment type="caution">
    <text evidence="2">The sequence shown here is derived from an EMBL/GenBank/DDBJ whole genome shotgun (WGS) entry which is preliminary data.</text>
</comment>
<feature type="chain" id="PRO_5046029409" evidence="1">
    <location>
        <begin position="19"/>
        <end position="64"/>
    </location>
</feature>
<gene>
    <name evidence="2" type="ORF">H8B17_20275</name>
</gene>
<feature type="signal peptide" evidence="1">
    <location>
        <begin position="1"/>
        <end position="18"/>
    </location>
</feature>
<proteinExistence type="predicted"/>
<name>A0ABR7Y9E7_9SPHI</name>
<dbReference type="EMBL" id="JACNYK010000010">
    <property type="protein sequence ID" value="MBD1427922.1"/>
    <property type="molecule type" value="Genomic_DNA"/>
</dbReference>
<dbReference type="PROSITE" id="PS51257">
    <property type="entry name" value="PROKAR_LIPOPROTEIN"/>
    <property type="match status" value="1"/>
</dbReference>